<evidence type="ECO:0000313" key="3">
    <source>
        <dbReference type="Proteomes" id="UP000547510"/>
    </source>
</evidence>
<proteinExistence type="predicted"/>
<sequence length="246" mass="26482">MSEAELRESLRAAVVDEPPLNFDADALIQRAKMVRKRRRALVAVAVATVALTASVLSLPGALSSSRGGGQVDALVPVLTTTTPTPVAEAKVEDRAEYLAAYLEERFEQVVPDVAEVRAEFTDTRLKKAAGYVTGFVYFVDREGSSGISVQLSRPPMLVTRDEFCAGVKCDAPRYQEDGSYLEFATSSVSGHDMITYSVAHFRADGSVVQVSGYNYDPAKGGKIRDEVPISVDQMVSLATDPNLAAD</sequence>
<protein>
    <submittedName>
        <fullName evidence="2">Uncharacterized protein</fullName>
    </submittedName>
</protein>
<comment type="caution">
    <text evidence="2">The sequence shown here is derived from an EMBL/GenBank/DDBJ whole genome shotgun (WGS) entry which is preliminary data.</text>
</comment>
<organism evidence="2 3">
    <name type="scientific">Saccharothrix tamanrassetensis</name>
    <dbReference type="NCBI Taxonomy" id="1051531"/>
    <lineage>
        <taxon>Bacteria</taxon>
        <taxon>Bacillati</taxon>
        <taxon>Actinomycetota</taxon>
        <taxon>Actinomycetes</taxon>
        <taxon>Pseudonocardiales</taxon>
        <taxon>Pseudonocardiaceae</taxon>
        <taxon>Saccharothrix</taxon>
    </lineage>
</organism>
<evidence type="ECO:0000313" key="2">
    <source>
        <dbReference type="EMBL" id="MBB5954540.1"/>
    </source>
</evidence>
<gene>
    <name evidence="2" type="ORF">FHS29_001110</name>
</gene>
<keyword evidence="3" id="KW-1185">Reference proteome</keyword>
<dbReference type="RefSeq" id="WP_184688905.1">
    <property type="nucleotide sequence ID" value="NZ_JACHJN010000002.1"/>
</dbReference>
<feature type="transmembrane region" description="Helical" evidence="1">
    <location>
        <begin position="40"/>
        <end position="62"/>
    </location>
</feature>
<keyword evidence="1" id="KW-0812">Transmembrane</keyword>
<evidence type="ECO:0000256" key="1">
    <source>
        <dbReference type="SAM" id="Phobius"/>
    </source>
</evidence>
<name>A0A841CC37_9PSEU</name>
<reference evidence="2 3" key="1">
    <citation type="submission" date="2020-08" db="EMBL/GenBank/DDBJ databases">
        <title>Genomic Encyclopedia of Type Strains, Phase III (KMG-III): the genomes of soil and plant-associated and newly described type strains.</title>
        <authorList>
            <person name="Whitman W."/>
        </authorList>
    </citation>
    <scope>NUCLEOTIDE SEQUENCE [LARGE SCALE GENOMIC DNA]</scope>
    <source>
        <strain evidence="2 3">CECT 8640</strain>
    </source>
</reference>
<dbReference type="AlphaFoldDB" id="A0A841CC37"/>
<keyword evidence="1" id="KW-1133">Transmembrane helix</keyword>
<dbReference type="Proteomes" id="UP000547510">
    <property type="component" value="Unassembled WGS sequence"/>
</dbReference>
<dbReference type="EMBL" id="JACHJN010000002">
    <property type="protein sequence ID" value="MBB5954540.1"/>
    <property type="molecule type" value="Genomic_DNA"/>
</dbReference>
<accession>A0A841CC37</accession>
<keyword evidence="1" id="KW-0472">Membrane</keyword>